<organism evidence="3 4">
    <name type="scientific">Prauserella endophytica</name>
    <dbReference type="NCBI Taxonomy" id="1592324"/>
    <lineage>
        <taxon>Bacteria</taxon>
        <taxon>Bacillati</taxon>
        <taxon>Actinomycetota</taxon>
        <taxon>Actinomycetes</taxon>
        <taxon>Pseudonocardiales</taxon>
        <taxon>Pseudonocardiaceae</taxon>
        <taxon>Prauserella</taxon>
        <taxon>Prauserella coralliicola group</taxon>
    </lineage>
</organism>
<dbReference type="Proteomes" id="UP000309992">
    <property type="component" value="Unassembled WGS sequence"/>
</dbReference>
<gene>
    <name evidence="3" type="ORF">FCN18_33590</name>
</gene>
<keyword evidence="2" id="KW-1133">Transmembrane helix</keyword>
<comment type="caution">
    <text evidence="3">The sequence shown here is derived from an EMBL/GenBank/DDBJ whole genome shotgun (WGS) entry which is preliminary data.</text>
</comment>
<name>A0ABY2RW84_9PSEU</name>
<keyword evidence="2" id="KW-0812">Transmembrane</keyword>
<protein>
    <submittedName>
        <fullName evidence="3">Uncharacterized protein</fullName>
    </submittedName>
</protein>
<dbReference type="EMBL" id="SWMS01000031">
    <property type="protein sequence ID" value="TKG61301.1"/>
    <property type="molecule type" value="Genomic_DNA"/>
</dbReference>
<feature type="transmembrane region" description="Helical" evidence="2">
    <location>
        <begin position="34"/>
        <end position="54"/>
    </location>
</feature>
<dbReference type="PROSITE" id="PS51257">
    <property type="entry name" value="PROKAR_LIPOPROTEIN"/>
    <property type="match status" value="1"/>
</dbReference>
<dbReference type="RefSeq" id="WP_137097054.1">
    <property type="nucleotide sequence ID" value="NZ_SWMS01000031.1"/>
</dbReference>
<evidence type="ECO:0000256" key="1">
    <source>
        <dbReference type="SAM" id="MobiDB-lite"/>
    </source>
</evidence>
<evidence type="ECO:0000313" key="4">
    <source>
        <dbReference type="Proteomes" id="UP000309992"/>
    </source>
</evidence>
<keyword evidence="2" id="KW-0472">Membrane</keyword>
<evidence type="ECO:0000256" key="2">
    <source>
        <dbReference type="SAM" id="Phobius"/>
    </source>
</evidence>
<reference evidence="3 4" key="1">
    <citation type="journal article" date="2015" name="Antonie Van Leeuwenhoek">
        <title>Prauserella endophytica sp. nov., an endophytic actinobacterium isolated from Tamarix taklamakanensis.</title>
        <authorList>
            <person name="Liu J.M."/>
            <person name="Habden X."/>
            <person name="Guo L."/>
            <person name="Tuo L."/>
            <person name="Jiang Z.K."/>
            <person name="Liu S.W."/>
            <person name="Liu X.F."/>
            <person name="Chen L."/>
            <person name="Li R.F."/>
            <person name="Zhang Y.Q."/>
            <person name="Sun C.H."/>
        </authorList>
    </citation>
    <scope>NUCLEOTIDE SEQUENCE [LARGE SCALE GENOMIC DNA]</scope>
    <source>
        <strain evidence="3 4">CGMCC 4.7182</strain>
    </source>
</reference>
<proteinExistence type="predicted"/>
<sequence>MSARWSERQDGRDAGRVESVASPTTPGGGAGCPIVAIPLGFAGLYVLVHALVWLGRAVLPWS</sequence>
<accession>A0ABY2RW84</accession>
<feature type="compositionally biased region" description="Basic and acidic residues" evidence="1">
    <location>
        <begin position="1"/>
        <end position="16"/>
    </location>
</feature>
<evidence type="ECO:0000313" key="3">
    <source>
        <dbReference type="EMBL" id="TKG61301.1"/>
    </source>
</evidence>
<keyword evidence="4" id="KW-1185">Reference proteome</keyword>
<feature type="region of interest" description="Disordered" evidence="1">
    <location>
        <begin position="1"/>
        <end position="30"/>
    </location>
</feature>